<reference evidence="1 2" key="1">
    <citation type="submission" date="2019-02" db="EMBL/GenBank/DDBJ databases">
        <title>Draft genome sequences of novel Actinobacteria.</title>
        <authorList>
            <person name="Sahin N."/>
            <person name="Ay H."/>
            <person name="Saygin H."/>
        </authorList>
    </citation>
    <scope>NUCLEOTIDE SEQUENCE [LARGE SCALE GENOMIC DNA]</scope>
    <source>
        <strain evidence="1 2">JCM 30529</strain>
    </source>
</reference>
<comment type="caution">
    <text evidence="1">The sequence shown here is derived from an EMBL/GenBank/DDBJ whole genome shotgun (WGS) entry which is preliminary data.</text>
</comment>
<evidence type="ECO:0000313" key="1">
    <source>
        <dbReference type="EMBL" id="TDC02646.1"/>
    </source>
</evidence>
<protein>
    <recommendedName>
        <fullName evidence="3">DUF3846 domain-containing protein</fullName>
    </recommendedName>
</protein>
<proteinExistence type="predicted"/>
<evidence type="ECO:0000313" key="2">
    <source>
        <dbReference type="Proteomes" id="UP000295626"/>
    </source>
</evidence>
<evidence type="ECO:0008006" key="3">
    <source>
        <dbReference type="Google" id="ProtNLM"/>
    </source>
</evidence>
<dbReference type="Proteomes" id="UP000295626">
    <property type="component" value="Unassembled WGS sequence"/>
</dbReference>
<name>A0ABY2DMY5_9ACTN</name>
<keyword evidence="2" id="KW-1185">Reference proteome</keyword>
<accession>A0ABY2DMY5</accession>
<dbReference type="EMBL" id="SMKE01000002">
    <property type="protein sequence ID" value="TDC02646.1"/>
    <property type="molecule type" value="Genomic_DNA"/>
</dbReference>
<sequence>MTIYTAEQVIEIGGREWEKKGKYRVYLNDDIWPDLIGLKVERYNTGNICAAWLDGDRISNSRANDILLAIAKVYWDSADGQIHIWTRSAGRYIDEVPGWIRAGIAKAAAVFEEGADLVKPDTHQVIEVI</sequence>
<organism evidence="1 2">
    <name type="scientific">Micromonospora fluostatini</name>
    <dbReference type="NCBI Taxonomy" id="1629071"/>
    <lineage>
        <taxon>Bacteria</taxon>
        <taxon>Bacillati</taxon>
        <taxon>Actinomycetota</taxon>
        <taxon>Actinomycetes</taxon>
        <taxon>Micromonosporales</taxon>
        <taxon>Micromonosporaceae</taxon>
        <taxon>Micromonospora</taxon>
    </lineage>
</organism>
<gene>
    <name evidence="1" type="ORF">E1091_00145</name>
</gene>